<organism evidence="13">
    <name type="scientific">Aphanomyces invadans</name>
    <dbReference type="NCBI Taxonomy" id="157072"/>
    <lineage>
        <taxon>Eukaryota</taxon>
        <taxon>Sar</taxon>
        <taxon>Stramenopiles</taxon>
        <taxon>Oomycota</taxon>
        <taxon>Saprolegniomycetes</taxon>
        <taxon>Saprolegniales</taxon>
        <taxon>Verrucalvaceae</taxon>
        <taxon>Aphanomyces</taxon>
    </lineage>
</organism>
<evidence type="ECO:0000256" key="8">
    <source>
        <dbReference type="ARBA" id="ARBA00023098"/>
    </source>
</evidence>
<keyword evidence="4" id="KW-0808">Transferase</keyword>
<dbReference type="EMBL" id="KI913957">
    <property type="protein sequence ID" value="ETW05343.1"/>
    <property type="molecule type" value="Genomic_DNA"/>
</dbReference>
<dbReference type="Pfam" id="PF01148">
    <property type="entry name" value="CTP_transf_1"/>
    <property type="match status" value="1"/>
</dbReference>
<evidence type="ECO:0000256" key="11">
    <source>
        <dbReference type="ARBA" id="ARBA00023264"/>
    </source>
</evidence>
<evidence type="ECO:0000256" key="9">
    <source>
        <dbReference type="ARBA" id="ARBA00023136"/>
    </source>
</evidence>
<protein>
    <recommendedName>
        <fullName evidence="14">Phosphatidate cytidylyltransferase</fullName>
    </recommendedName>
</protein>
<keyword evidence="9 12" id="KW-0472">Membrane</keyword>
<dbReference type="PANTHER" id="PTHR46382">
    <property type="entry name" value="PHOSPHATIDATE CYTIDYLYLTRANSFERASE"/>
    <property type="match status" value="1"/>
</dbReference>
<keyword evidence="3" id="KW-0444">Lipid biosynthesis</keyword>
<reference evidence="13" key="1">
    <citation type="submission" date="2013-12" db="EMBL/GenBank/DDBJ databases">
        <title>The Genome Sequence of Aphanomyces invadans NJM9701.</title>
        <authorList>
            <consortium name="The Broad Institute Genomics Platform"/>
            <person name="Russ C."/>
            <person name="Tyler B."/>
            <person name="van West P."/>
            <person name="Dieguez-Uribeondo J."/>
            <person name="Young S.K."/>
            <person name="Zeng Q."/>
            <person name="Gargeya S."/>
            <person name="Fitzgerald M."/>
            <person name="Abouelleil A."/>
            <person name="Alvarado L."/>
            <person name="Chapman S.B."/>
            <person name="Gainer-Dewar J."/>
            <person name="Goldberg J."/>
            <person name="Griggs A."/>
            <person name="Gujja S."/>
            <person name="Hansen M."/>
            <person name="Howarth C."/>
            <person name="Imamovic A."/>
            <person name="Ireland A."/>
            <person name="Larimer J."/>
            <person name="McCowan C."/>
            <person name="Murphy C."/>
            <person name="Pearson M."/>
            <person name="Poon T.W."/>
            <person name="Priest M."/>
            <person name="Roberts A."/>
            <person name="Saif S."/>
            <person name="Shea T."/>
            <person name="Sykes S."/>
            <person name="Wortman J."/>
            <person name="Nusbaum C."/>
            <person name="Birren B."/>
        </authorList>
    </citation>
    <scope>NUCLEOTIDE SEQUENCE [LARGE SCALE GENOMIC DNA]</scope>
    <source>
        <strain evidence="13">NJM9701</strain>
    </source>
</reference>
<dbReference type="VEuPathDB" id="FungiDB:H310_04281"/>
<evidence type="ECO:0000256" key="5">
    <source>
        <dbReference type="ARBA" id="ARBA00022692"/>
    </source>
</evidence>
<dbReference type="GO" id="GO:0016024">
    <property type="term" value="P:CDP-diacylglycerol biosynthetic process"/>
    <property type="evidence" value="ECO:0007669"/>
    <property type="project" value="TreeGrafter"/>
</dbReference>
<evidence type="ECO:0000256" key="2">
    <source>
        <dbReference type="ARBA" id="ARBA00022475"/>
    </source>
</evidence>
<comment type="subcellular location">
    <subcellularLocation>
        <location evidence="1">Cell membrane</location>
        <topology evidence="1">Multi-pass membrane protein</topology>
    </subcellularLocation>
</comment>
<name>A0A024UIA6_9STRA</name>
<keyword evidence="2" id="KW-1003">Cell membrane</keyword>
<dbReference type="OrthoDB" id="10260889at2759"/>
<sequence>MGIDWKRRIFTFALAAPVAMYLLGTSLGTSALATAILAGCLIEFRCNLCPPFLFHVAGVKPEAKNNVAHAVFIAILGSLVAVAATQSKQLHDAATSVAFFAVFGYHLILTSWSNASKAPSNTTLHQGIVDLFLDLLAVGYIVHGFSHAILIRNASSFGMGLQVMTLSCSWLSDTGALVAGSLFGSTKLLPTISPGKTVAGAVGSVVFGMLTVVGAMALVEAIGRSDLLPALPLVEQVALGGVMGVLCVLGDLVESYTKRVAQVKDSGALFPGHGGCLDRMDSLLFIAPLVYHVGQFKQWQ</sequence>
<keyword evidence="10" id="KW-0594">Phospholipid biosynthesis</keyword>
<evidence type="ECO:0000313" key="13">
    <source>
        <dbReference type="EMBL" id="ETW05343.1"/>
    </source>
</evidence>
<evidence type="ECO:0000256" key="3">
    <source>
        <dbReference type="ARBA" id="ARBA00022516"/>
    </source>
</evidence>
<dbReference type="GeneID" id="20081331"/>
<keyword evidence="7 12" id="KW-1133">Transmembrane helix</keyword>
<keyword evidence="6" id="KW-0548">Nucleotidyltransferase</keyword>
<feature type="transmembrane region" description="Helical" evidence="12">
    <location>
        <begin position="67"/>
        <end position="85"/>
    </location>
</feature>
<dbReference type="GO" id="GO:0005886">
    <property type="term" value="C:plasma membrane"/>
    <property type="evidence" value="ECO:0007669"/>
    <property type="project" value="UniProtKB-SubCell"/>
</dbReference>
<accession>A0A024UIA6</accession>
<feature type="transmembrane region" description="Helical" evidence="12">
    <location>
        <begin position="97"/>
        <end position="115"/>
    </location>
</feature>
<feature type="transmembrane region" description="Helical" evidence="12">
    <location>
        <begin position="127"/>
        <end position="151"/>
    </location>
</feature>
<evidence type="ECO:0000256" key="12">
    <source>
        <dbReference type="SAM" id="Phobius"/>
    </source>
</evidence>
<evidence type="ECO:0000256" key="1">
    <source>
        <dbReference type="ARBA" id="ARBA00004651"/>
    </source>
</evidence>
<evidence type="ECO:0000256" key="6">
    <source>
        <dbReference type="ARBA" id="ARBA00022695"/>
    </source>
</evidence>
<dbReference type="PANTHER" id="PTHR46382:SF1">
    <property type="entry name" value="PHOSPHATIDATE CYTIDYLYLTRANSFERASE"/>
    <property type="match status" value="1"/>
</dbReference>
<evidence type="ECO:0008006" key="14">
    <source>
        <dbReference type="Google" id="ProtNLM"/>
    </source>
</evidence>
<feature type="transmembrane region" description="Helical" evidence="12">
    <location>
        <begin position="197"/>
        <end position="219"/>
    </location>
</feature>
<proteinExistence type="predicted"/>
<dbReference type="AlphaFoldDB" id="A0A024UIA6"/>
<gene>
    <name evidence="13" type="ORF">H310_04281</name>
</gene>
<evidence type="ECO:0000256" key="7">
    <source>
        <dbReference type="ARBA" id="ARBA00022989"/>
    </source>
</evidence>
<dbReference type="RefSeq" id="XP_008866780.1">
    <property type="nucleotide sequence ID" value="XM_008868558.1"/>
</dbReference>
<keyword evidence="5 12" id="KW-0812">Transmembrane</keyword>
<keyword evidence="11" id="KW-1208">Phospholipid metabolism</keyword>
<evidence type="ECO:0000256" key="4">
    <source>
        <dbReference type="ARBA" id="ARBA00022679"/>
    </source>
</evidence>
<dbReference type="GO" id="GO:0004605">
    <property type="term" value="F:phosphatidate cytidylyltransferase activity"/>
    <property type="evidence" value="ECO:0007669"/>
    <property type="project" value="TreeGrafter"/>
</dbReference>
<keyword evidence="8" id="KW-0443">Lipid metabolism</keyword>
<evidence type="ECO:0000256" key="10">
    <source>
        <dbReference type="ARBA" id="ARBA00023209"/>
    </source>
</evidence>